<evidence type="ECO:0000313" key="2">
    <source>
        <dbReference type="Proteomes" id="UP001219518"/>
    </source>
</evidence>
<reference evidence="1" key="1">
    <citation type="submission" date="2021-07" db="EMBL/GenBank/DDBJ databases">
        <authorList>
            <person name="Catto M.A."/>
            <person name="Jacobson A."/>
            <person name="Kennedy G."/>
            <person name="Labadie P."/>
            <person name="Hunt B.G."/>
            <person name="Srinivasan R."/>
        </authorList>
    </citation>
    <scope>NUCLEOTIDE SEQUENCE</scope>
    <source>
        <strain evidence="1">PL_HMW_Pooled</strain>
        <tissue evidence="1">Head</tissue>
    </source>
</reference>
<accession>A0AAE1L6V5</accession>
<sequence length="87" mass="10073">MCEIKLNAKWKKGGKIGGLIFPIYLGPHRRSKMTQSVVEHLLETDSYPRTTQTFPGSQWRWRRVNVVCKRAIYNDNFMLSAVQNSTS</sequence>
<protein>
    <submittedName>
        <fullName evidence="1">Protein TIC 214</fullName>
    </submittedName>
</protein>
<keyword evidence="2" id="KW-1185">Reference proteome</keyword>
<proteinExistence type="predicted"/>
<gene>
    <name evidence="1" type="ORF">KUF71_018080</name>
</gene>
<reference evidence="1" key="2">
    <citation type="journal article" date="2023" name="BMC Genomics">
        <title>Pest status, molecular evolution, and epigenetic factors derived from the genome assembly of Frankliniella fusca, a thysanopteran phytovirus vector.</title>
        <authorList>
            <person name="Catto M.A."/>
            <person name="Labadie P.E."/>
            <person name="Jacobson A.L."/>
            <person name="Kennedy G.G."/>
            <person name="Srinivasan R."/>
            <person name="Hunt B.G."/>
        </authorList>
    </citation>
    <scope>NUCLEOTIDE SEQUENCE</scope>
    <source>
        <strain evidence="1">PL_HMW_Pooled</strain>
    </source>
</reference>
<comment type="caution">
    <text evidence="1">The sequence shown here is derived from an EMBL/GenBank/DDBJ whole genome shotgun (WGS) entry which is preliminary data.</text>
</comment>
<dbReference type="Proteomes" id="UP001219518">
    <property type="component" value="Unassembled WGS sequence"/>
</dbReference>
<dbReference type="EMBL" id="JAHWGI010000004">
    <property type="protein sequence ID" value="KAK3907252.1"/>
    <property type="molecule type" value="Genomic_DNA"/>
</dbReference>
<name>A0AAE1L6V5_9NEOP</name>
<evidence type="ECO:0000313" key="1">
    <source>
        <dbReference type="EMBL" id="KAK3907252.1"/>
    </source>
</evidence>
<dbReference type="AlphaFoldDB" id="A0AAE1L6V5"/>
<organism evidence="1 2">
    <name type="scientific">Frankliniella fusca</name>
    <dbReference type="NCBI Taxonomy" id="407009"/>
    <lineage>
        <taxon>Eukaryota</taxon>
        <taxon>Metazoa</taxon>
        <taxon>Ecdysozoa</taxon>
        <taxon>Arthropoda</taxon>
        <taxon>Hexapoda</taxon>
        <taxon>Insecta</taxon>
        <taxon>Pterygota</taxon>
        <taxon>Neoptera</taxon>
        <taxon>Paraneoptera</taxon>
        <taxon>Thysanoptera</taxon>
        <taxon>Terebrantia</taxon>
        <taxon>Thripoidea</taxon>
        <taxon>Thripidae</taxon>
        <taxon>Frankliniella</taxon>
    </lineage>
</organism>